<dbReference type="InterPro" id="IPR002541">
    <property type="entry name" value="Cyt_c_assembly"/>
</dbReference>
<dbReference type="GO" id="GO:0020037">
    <property type="term" value="F:heme binding"/>
    <property type="evidence" value="ECO:0007669"/>
    <property type="project" value="InterPro"/>
</dbReference>
<feature type="domain" description="Cytochrome c assembly protein" evidence="7">
    <location>
        <begin position="7"/>
        <end position="266"/>
    </location>
</feature>
<dbReference type="EMBL" id="LAZR01024805">
    <property type="protein sequence ID" value="KKL73950.1"/>
    <property type="molecule type" value="Genomic_DNA"/>
</dbReference>
<dbReference type="PANTHER" id="PTHR30071">
    <property type="entry name" value="HEME EXPORTER PROTEIN C"/>
    <property type="match status" value="1"/>
</dbReference>
<feature type="non-terminal residue" evidence="8">
    <location>
        <position position="1"/>
    </location>
</feature>
<reference evidence="8" key="1">
    <citation type="journal article" date="2015" name="Nature">
        <title>Complex archaea that bridge the gap between prokaryotes and eukaryotes.</title>
        <authorList>
            <person name="Spang A."/>
            <person name="Saw J.H."/>
            <person name="Jorgensen S.L."/>
            <person name="Zaremba-Niedzwiedzka K."/>
            <person name="Martijn J."/>
            <person name="Lind A.E."/>
            <person name="van Eijk R."/>
            <person name="Schleper C."/>
            <person name="Guy L."/>
            <person name="Ettema T.J."/>
        </authorList>
    </citation>
    <scope>NUCLEOTIDE SEQUENCE</scope>
</reference>
<feature type="transmembrane region" description="Helical" evidence="6">
    <location>
        <begin position="214"/>
        <end position="229"/>
    </location>
</feature>
<protein>
    <recommendedName>
        <fullName evidence="7">Cytochrome c assembly protein domain-containing protein</fullName>
    </recommendedName>
</protein>
<evidence type="ECO:0000313" key="8">
    <source>
        <dbReference type="EMBL" id="KKL73950.1"/>
    </source>
</evidence>
<sequence>LIIEFKYKARSFGAFVTPMAGLALAFIEMSGMSTDLQPLVPALQSNWLLVHVFMSFISYATFAVAFGTGLMYLISTTDSRTDWAYAFWTVMLGVVIVVLGAMGLDFLKFRLAGTGEHLALKSVLFRATFRSGSPGVIFASLVASVGLVFAIWIYGGALKRVFESFSLSADMLDEVTYKSIAVGFPVFTLGGLIFGAIWADQAWGVYWSWDPKETWSLITWFFYAFYLHSRLMHGWRGQKAAAVAVLGFIAVIFTYLGVNLLLSGLHAYGSQ</sequence>
<dbReference type="Pfam" id="PF01578">
    <property type="entry name" value="Cytochrom_C_asm"/>
    <property type="match status" value="1"/>
</dbReference>
<gene>
    <name evidence="8" type="ORF">LCGC14_2069780</name>
</gene>
<evidence type="ECO:0000256" key="6">
    <source>
        <dbReference type="SAM" id="Phobius"/>
    </source>
</evidence>
<dbReference type="InterPro" id="IPR017562">
    <property type="entry name" value="Cyt_c_biogenesis_CcsA"/>
</dbReference>
<dbReference type="NCBIfam" id="TIGR03144">
    <property type="entry name" value="cytochr_II_ccsB"/>
    <property type="match status" value="1"/>
</dbReference>
<evidence type="ECO:0000256" key="4">
    <source>
        <dbReference type="ARBA" id="ARBA00022989"/>
    </source>
</evidence>
<feature type="transmembrane region" description="Helical" evidence="6">
    <location>
        <begin position="175"/>
        <end position="199"/>
    </location>
</feature>
<dbReference type="InterPro" id="IPR045062">
    <property type="entry name" value="Cyt_c_biogenesis_CcsA/CcmC"/>
</dbReference>
<feature type="transmembrane region" description="Helical" evidence="6">
    <location>
        <begin position="85"/>
        <end position="104"/>
    </location>
</feature>
<dbReference type="PANTHER" id="PTHR30071:SF1">
    <property type="entry name" value="CYTOCHROME B_B6 PROTEIN-RELATED"/>
    <property type="match status" value="1"/>
</dbReference>
<keyword evidence="5 6" id="KW-0472">Membrane</keyword>
<feature type="transmembrane region" description="Helical" evidence="6">
    <location>
        <begin position="52"/>
        <end position="73"/>
    </location>
</feature>
<feature type="transmembrane region" description="Helical" evidence="6">
    <location>
        <begin position="12"/>
        <end position="32"/>
    </location>
</feature>
<proteinExistence type="predicted"/>
<dbReference type="GO" id="GO:0017004">
    <property type="term" value="P:cytochrome complex assembly"/>
    <property type="evidence" value="ECO:0007669"/>
    <property type="project" value="UniProtKB-KW"/>
</dbReference>
<comment type="subcellular location">
    <subcellularLocation>
        <location evidence="1">Membrane</location>
        <topology evidence="1">Multi-pass membrane protein</topology>
    </subcellularLocation>
</comment>
<dbReference type="GO" id="GO:0005886">
    <property type="term" value="C:plasma membrane"/>
    <property type="evidence" value="ECO:0007669"/>
    <property type="project" value="TreeGrafter"/>
</dbReference>
<evidence type="ECO:0000256" key="1">
    <source>
        <dbReference type="ARBA" id="ARBA00004141"/>
    </source>
</evidence>
<evidence type="ECO:0000256" key="5">
    <source>
        <dbReference type="ARBA" id="ARBA00023136"/>
    </source>
</evidence>
<keyword evidence="2 6" id="KW-0812">Transmembrane</keyword>
<evidence type="ECO:0000256" key="2">
    <source>
        <dbReference type="ARBA" id="ARBA00022692"/>
    </source>
</evidence>
<keyword evidence="3" id="KW-0201">Cytochrome c-type biogenesis</keyword>
<evidence type="ECO:0000256" key="3">
    <source>
        <dbReference type="ARBA" id="ARBA00022748"/>
    </source>
</evidence>
<accession>A0A0F9GX62</accession>
<feature type="transmembrane region" description="Helical" evidence="6">
    <location>
        <begin position="135"/>
        <end position="154"/>
    </location>
</feature>
<organism evidence="8">
    <name type="scientific">marine sediment metagenome</name>
    <dbReference type="NCBI Taxonomy" id="412755"/>
    <lineage>
        <taxon>unclassified sequences</taxon>
        <taxon>metagenomes</taxon>
        <taxon>ecological metagenomes</taxon>
    </lineage>
</organism>
<keyword evidence="4 6" id="KW-1133">Transmembrane helix</keyword>
<name>A0A0F9GX62_9ZZZZ</name>
<feature type="transmembrane region" description="Helical" evidence="6">
    <location>
        <begin position="241"/>
        <end position="262"/>
    </location>
</feature>
<comment type="caution">
    <text evidence="8">The sequence shown here is derived from an EMBL/GenBank/DDBJ whole genome shotgun (WGS) entry which is preliminary data.</text>
</comment>
<evidence type="ECO:0000259" key="7">
    <source>
        <dbReference type="Pfam" id="PF01578"/>
    </source>
</evidence>
<dbReference type="AlphaFoldDB" id="A0A0F9GX62"/>